<dbReference type="GO" id="GO:0008380">
    <property type="term" value="P:RNA splicing"/>
    <property type="evidence" value="ECO:0007669"/>
    <property type="project" value="UniProtKB-KW"/>
</dbReference>
<evidence type="ECO:0000256" key="7">
    <source>
        <dbReference type="ARBA" id="ARBA00022833"/>
    </source>
</evidence>
<dbReference type="PANTHER" id="PTHR14089">
    <property type="entry name" value="PRE-MRNA-SPLICING FACTOR RBM22"/>
    <property type="match status" value="1"/>
</dbReference>
<sequence length="518" mass="59870">MADKRQEENRIENDEITTKRHRSDPLQGQQTDYSDYSYQVCEARGNWMSLYDTTSGYFYYQNTKTFQTQWEKPTNWDNLPPVFNPWIKMKQPQVNYQLPQTITEGKNETSKPKLTGKDIEDKLELLMKRPARRQVDLDEKKKVHWIPEGTTEYNIWYDKWVGEHWRPDGGPAETRCCIDDDAGYTKANVLDPKTNKHYFCLYFAKGCCHLGSECGYLHSLPVDKDERRIGLALDCFGRDRHLNHKENLGGAGSFEKECTTLYVGGLGNRKSVEEDLWEEFGEWGEIEDIRVITKLKIAFVRYKNRVNAEFAKVAMADQKLSNKDLLNVRWANDDPNPRACIKEQERAQNKLLEAAYDRGIIQELESREQPVRGEGITAPYPNTDHQYSEHEYWTWYQQTMGTTDTTSHDYPQHTTGVTQIESTGSMTQQHIEQTQAFQDAYEDCSRLERVFRTMDSAKDTGNHGLVSTASGVNNTQPENKINCNSETKDNMNKQVDTTGIGDLSASQKSKMCVKDPYR</sequence>
<feature type="domain" description="WW" evidence="14">
    <location>
        <begin position="47"/>
        <end position="75"/>
    </location>
</feature>
<dbReference type="GO" id="GO:0006397">
    <property type="term" value="P:mRNA processing"/>
    <property type="evidence" value="ECO:0007669"/>
    <property type="project" value="UniProtKB-KW"/>
</dbReference>
<dbReference type="FunFam" id="3.30.70.330:FF:000502">
    <property type="entry name" value="Pre-mRNA-splicing factor cwc2, putative"/>
    <property type="match status" value="1"/>
</dbReference>
<dbReference type="GO" id="GO:0071007">
    <property type="term" value="C:U2-type catalytic step 2 spliceosome"/>
    <property type="evidence" value="ECO:0007669"/>
    <property type="project" value="TreeGrafter"/>
</dbReference>
<dbReference type="PROSITE" id="PS01159">
    <property type="entry name" value="WW_DOMAIN_1"/>
    <property type="match status" value="1"/>
</dbReference>
<evidence type="ECO:0000259" key="15">
    <source>
        <dbReference type="PROSITE" id="PS50102"/>
    </source>
</evidence>
<keyword evidence="10" id="KW-0539">Nucleus</keyword>
<feature type="region of interest" description="Disordered" evidence="13">
    <location>
        <begin position="1"/>
        <end position="31"/>
    </location>
</feature>
<dbReference type="InterPro" id="IPR001202">
    <property type="entry name" value="WW_dom"/>
</dbReference>
<dbReference type="PROSITE" id="PS50103">
    <property type="entry name" value="ZF_C3H1"/>
    <property type="match status" value="1"/>
</dbReference>
<dbReference type="GeneID" id="116305578"/>
<dbReference type="InterPro" id="IPR000504">
    <property type="entry name" value="RRM_dom"/>
</dbReference>
<dbReference type="Gene3D" id="2.20.70.10">
    <property type="match status" value="1"/>
</dbReference>
<dbReference type="GO" id="GO:0036002">
    <property type="term" value="F:pre-mRNA binding"/>
    <property type="evidence" value="ECO:0007669"/>
    <property type="project" value="TreeGrafter"/>
</dbReference>
<evidence type="ECO:0000256" key="13">
    <source>
        <dbReference type="SAM" id="MobiDB-lite"/>
    </source>
</evidence>
<dbReference type="InterPro" id="IPR039171">
    <property type="entry name" value="Cwc2/Slt11"/>
</dbReference>
<keyword evidence="8 11" id="KW-0694">RNA-binding</keyword>
<feature type="domain" description="RRM" evidence="15">
    <location>
        <begin position="259"/>
        <end position="333"/>
    </location>
</feature>
<keyword evidence="9" id="KW-0508">mRNA splicing</keyword>
<keyword evidence="6 12" id="KW-0863">Zinc-finger</keyword>
<reference evidence="18" key="1">
    <citation type="submission" date="2025-08" db="UniProtKB">
        <authorList>
            <consortium name="RefSeq"/>
        </authorList>
    </citation>
    <scope>IDENTIFICATION</scope>
    <source>
        <tissue evidence="18">Tentacle</tissue>
    </source>
</reference>
<dbReference type="InterPro" id="IPR034181">
    <property type="entry name" value="Cwc2_RRM"/>
</dbReference>
<keyword evidence="4 12" id="KW-0479">Metal-binding</keyword>
<dbReference type="InterPro" id="IPR032297">
    <property type="entry name" value="Torus"/>
</dbReference>
<dbReference type="SUPFAM" id="SSF54928">
    <property type="entry name" value="RNA-binding domain, RBD"/>
    <property type="match status" value="1"/>
</dbReference>
<evidence type="ECO:0000256" key="6">
    <source>
        <dbReference type="ARBA" id="ARBA00022771"/>
    </source>
</evidence>
<dbReference type="InterPro" id="IPR036020">
    <property type="entry name" value="WW_dom_sf"/>
</dbReference>
<evidence type="ECO:0000259" key="14">
    <source>
        <dbReference type="PROSITE" id="PS50020"/>
    </source>
</evidence>
<dbReference type="GO" id="GO:0071006">
    <property type="term" value="C:U2-type catalytic step 1 spliceosome"/>
    <property type="evidence" value="ECO:0007669"/>
    <property type="project" value="TreeGrafter"/>
</dbReference>
<dbReference type="OrthoDB" id="10251848at2759"/>
<dbReference type="SUPFAM" id="SSF51045">
    <property type="entry name" value="WW domain"/>
    <property type="match status" value="1"/>
</dbReference>
<evidence type="ECO:0000256" key="3">
    <source>
        <dbReference type="ARBA" id="ARBA00022664"/>
    </source>
</evidence>
<evidence type="ECO:0000256" key="4">
    <source>
        <dbReference type="ARBA" id="ARBA00022723"/>
    </source>
</evidence>
<evidence type="ECO:0000256" key="5">
    <source>
        <dbReference type="ARBA" id="ARBA00022728"/>
    </source>
</evidence>
<organism evidence="17 18">
    <name type="scientific">Actinia tenebrosa</name>
    <name type="common">Australian red waratah sea anemone</name>
    <dbReference type="NCBI Taxonomy" id="6105"/>
    <lineage>
        <taxon>Eukaryota</taxon>
        <taxon>Metazoa</taxon>
        <taxon>Cnidaria</taxon>
        <taxon>Anthozoa</taxon>
        <taxon>Hexacorallia</taxon>
        <taxon>Actiniaria</taxon>
        <taxon>Actiniidae</taxon>
        <taxon>Actinia</taxon>
    </lineage>
</organism>
<dbReference type="InterPro" id="IPR035979">
    <property type="entry name" value="RBD_domain_sf"/>
</dbReference>
<feature type="domain" description="C3H1-type" evidence="16">
    <location>
        <begin position="194"/>
        <end position="221"/>
    </location>
</feature>
<evidence type="ECO:0000256" key="12">
    <source>
        <dbReference type="PROSITE-ProRule" id="PRU00723"/>
    </source>
</evidence>
<dbReference type="InterPro" id="IPR012677">
    <property type="entry name" value="Nucleotide-bd_a/b_plait_sf"/>
</dbReference>
<dbReference type="PROSITE" id="PS50102">
    <property type="entry name" value="RRM"/>
    <property type="match status" value="1"/>
</dbReference>
<dbReference type="Pfam" id="PF00076">
    <property type="entry name" value="RRM_1"/>
    <property type="match status" value="1"/>
</dbReference>
<feature type="compositionally biased region" description="Basic and acidic residues" evidence="13">
    <location>
        <begin position="1"/>
        <end position="18"/>
    </location>
</feature>
<protein>
    <submittedName>
        <fullName evidence="18">Pre-mRNA-splicing factor cwc2-like</fullName>
    </submittedName>
</protein>
<feature type="compositionally biased region" description="Polar residues" evidence="13">
    <location>
        <begin position="465"/>
        <end position="485"/>
    </location>
</feature>
<dbReference type="Pfam" id="PF16131">
    <property type="entry name" value="Torus"/>
    <property type="match status" value="1"/>
</dbReference>
<keyword evidence="3" id="KW-0507">mRNA processing</keyword>
<dbReference type="InterPro" id="IPR000571">
    <property type="entry name" value="Znf_CCCH"/>
</dbReference>
<dbReference type="RefSeq" id="XP_031571377.1">
    <property type="nucleotide sequence ID" value="XM_031715517.1"/>
</dbReference>
<evidence type="ECO:0000256" key="10">
    <source>
        <dbReference type="ARBA" id="ARBA00023242"/>
    </source>
</evidence>
<dbReference type="Gene3D" id="3.30.70.330">
    <property type="match status" value="1"/>
</dbReference>
<dbReference type="InParanoid" id="A0A6P8IWF6"/>
<keyword evidence="5" id="KW-0747">Spliceosome</keyword>
<evidence type="ECO:0000313" key="17">
    <source>
        <dbReference type="Proteomes" id="UP000515163"/>
    </source>
</evidence>
<evidence type="ECO:0000256" key="9">
    <source>
        <dbReference type="ARBA" id="ARBA00023187"/>
    </source>
</evidence>
<dbReference type="CDD" id="cd12360">
    <property type="entry name" value="RRM_cwf2"/>
    <property type="match status" value="1"/>
</dbReference>
<evidence type="ECO:0000259" key="16">
    <source>
        <dbReference type="PROSITE" id="PS50103"/>
    </source>
</evidence>
<name>A0A6P8IWF6_ACTTE</name>
<keyword evidence="17" id="KW-1185">Reference proteome</keyword>
<gene>
    <name evidence="18" type="primary">LOC116305578</name>
</gene>
<evidence type="ECO:0000256" key="1">
    <source>
        <dbReference type="ARBA" id="ARBA00004123"/>
    </source>
</evidence>
<accession>A0A6P8IWF6</accession>
<dbReference type="Proteomes" id="UP000515163">
    <property type="component" value="Unplaced"/>
</dbReference>
<dbReference type="AlphaFoldDB" id="A0A6P8IWF6"/>
<dbReference type="PROSITE" id="PS50020">
    <property type="entry name" value="WW_DOMAIN_2"/>
    <property type="match status" value="1"/>
</dbReference>
<dbReference type="GO" id="GO:0000974">
    <property type="term" value="C:Prp19 complex"/>
    <property type="evidence" value="ECO:0007669"/>
    <property type="project" value="TreeGrafter"/>
</dbReference>
<dbReference type="GO" id="GO:0008270">
    <property type="term" value="F:zinc ion binding"/>
    <property type="evidence" value="ECO:0007669"/>
    <property type="project" value="UniProtKB-KW"/>
</dbReference>
<comment type="similarity">
    <text evidence="2">Belongs to the RRM CWC2 family.</text>
</comment>
<dbReference type="GO" id="GO:0017070">
    <property type="term" value="F:U6 snRNA binding"/>
    <property type="evidence" value="ECO:0007669"/>
    <property type="project" value="TreeGrafter"/>
</dbReference>
<evidence type="ECO:0000256" key="2">
    <source>
        <dbReference type="ARBA" id="ARBA00008024"/>
    </source>
</evidence>
<dbReference type="SMART" id="SM00360">
    <property type="entry name" value="RRM"/>
    <property type="match status" value="1"/>
</dbReference>
<proteinExistence type="inferred from homology"/>
<evidence type="ECO:0000313" key="18">
    <source>
        <dbReference type="RefSeq" id="XP_031571377.1"/>
    </source>
</evidence>
<dbReference type="PANTHER" id="PTHR14089:SF2">
    <property type="entry name" value="PRE-MRNA-SPLICING FACTOR CWC2"/>
    <property type="match status" value="1"/>
</dbReference>
<comment type="subcellular location">
    <subcellularLocation>
        <location evidence="1">Nucleus</location>
    </subcellularLocation>
</comment>
<keyword evidence="7 12" id="KW-0862">Zinc</keyword>
<evidence type="ECO:0000256" key="11">
    <source>
        <dbReference type="PROSITE-ProRule" id="PRU00176"/>
    </source>
</evidence>
<feature type="zinc finger region" description="C3H1-type" evidence="12">
    <location>
        <begin position="194"/>
        <end position="221"/>
    </location>
</feature>
<feature type="region of interest" description="Disordered" evidence="13">
    <location>
        <begin position="458"/>
        <end position="518"/>
    </location>
</feature>
<evidence type="ECO:0000256" key="8">
    <source>
        <dbReference type="ARBA" id="ARBA00022884"/>
    </source>
</evidence>
<dbReference type="KEGG" id="aten:116305578"/>